<comment type="similarity">
    <text evidence="2">Belongs to the NPH3 family.</text>
</comment>
<dbReference type="PROSITE" id="PS51649">
    <property type="entry name" value="NPH3"/>
    <property type="match status" value="1"/>
</dbReference>
<protein>
    <recommendedName>
        <fullName evidence="3">NPH3 domain-containing protein</fullName>
    </recommendedName>
</protein>
<dbReference type="Proteomes" id="UP001318860">
    <property type="component" value="Unassembled WGS sequence"/>
</dbReference>
<evidence type="ECO:0000313" key="5">
    <source>
        <dbReference type="Proteomes" id="UP001318860"/>
    </source>
</evidence>
<comment type="caution">
    <text evidence="4">The sequence shown here is derived from an EMBL/GenBank/DDBJ whole genome shotgun (WGS) entry which is preliminary data.</text>
</comment>
<evidence type="ECO:0000256" key="2">
    <source>
        <dbReference type="PROSITE-ProRule" id="PRU00982"/>
    </source>
</evidence>
<proteinExistence type="inferred from homology"/>
<keyword evidence="1" id="KW-0833">Ubl conjugation pathway</keyword>
<feature type="domain" description="NPH3" evidence="3">
    <location>
        <begin position="24"/>
        <end position="293"/>
    </location>
</feature>
<evidence type="ECO:0000256" key="1">
    <source>
        <dbReference type="ARBA" id="ARBA00022786"/>
    </source>
</evidence>
<dbReference type="InterPro" id="IPR027356">
    <property type="entry name" value="NPH3_dom"/>
</dbReference>
<dbReference type="Pfam" id="PF03000">
    <property type="entry name" value="NPH3"/>
    <property type="match status" value="1"/>
</dbReference>
<dbReference type="PANTHER" id="PTHR32370">
    <property type="entry name" value="OS12G0117600 PROTEIN"/>
    <property type="match status" value="1"/>
</dbReference>
<evidence type="ECO:0000259" key="3">
    <source>
        <dbReference type="PROSITE" id="PS51649"/>
    </source>
</evidence>
<reference evidence="4 5" key="1">
    <citation type="journal article" date="2021" name="Comput. Struct. Biotechnol. J.">
        <title>De novo genome assembly of the potent medicinal plant Rehmannia glutinosa using nanopore technology.</title>
        <authorList>
            <person name="Ma L."/>
            <person name="Dong C."/>
            <person name="Song C."/>
            <person name="Wang X."/>
            <person name="Zheng X."/>
            <person name="Niu Y."/>
            <person name="Chen S."/>
            <person name="Feng W."/>
        </authorList>
    </citation>
    <scope>NUCLEOTIDE SEQUENCE [LARGE SCALE GENOMIC DNA]</scope>
    <source>
        <strain evidence="4">DH-2019</strain>
    </source>
</reference>
<dbReference type="InterPro" id="IPR043454">
    <property type="entry name" value="NPH3/RPT2-like"/>
</dbReference>
<dbReference type="EMBL" id="JABTTQ020000006">
    <property type="protein sequence ID" value="KAK6153683.1"/>
    <property type="molecule type" value="Genomic_DNA"/>
</dbReference>
<sequence>MQNLEPTETFTKLPTELQSFTFDNCWFNDGSISDMDYFIKTLSGLKGKQIRPDLIGSIITHYASKWLPELSDAKKDENAPGTESITSSWTKKKFFIETIIGILPPDRDFIPCDFLLRLLRAANMVRVEPVYHAELEKRTSWQLDQASLKELMIPCFGHDSTTLFDVGLVFRLVRGFMNMEDQVCRSGAAVVKVAKLVDCYLAEAAVDAHLALPEFFALASVVPSHARSTDDGLYRAVDTYLKAHPGLSKQEKKQLCSLIDSRKLSQEASLHAAQNDRMPVRAILHLLLSEQTKLNKHIVDWSGPLSGPRSPIGLDIPGRCFSKRETGLHQKMEIKRLKEDVLRLQSQCMIMERQIEKMFEKKRSSSGLNFSWKKLGLIPGFKAKRIGEVEEEISNEDIGDYYHGLKTPSDMKARLVRGKNRRKSLS</sequence>
<organism evidence="4 5">
    <name type="scientific">Rehmannia glutinosa</name>
    <name type="common">Chinese foxglove</name>
    <dbReference type="NCBI Taxonomy" id="99300"/>
    <lineage>
        <taxon>Eukaryota</taxon>
        <taxon>Viridiplantae</taxon>
        <taxon>Streptophyta</taxon>
        <taxon>Embryophyta</taxon>
        <taxon>Tracheophyta</taxon>
        <taxon>Spermatophyta</taxon>
        <taxon>Magnoliopsida</taxon>
        <taxon>eudicotyledons</taxon>
        <taxon>Gunneridae</taxon>
        <taxon>Pentapetalae</taxon>
        <taxon>asterids</taxon>
        <taxon>lamiids</taxon>
        <taxon>Lamiales</taxon>
        <taxon>Orobanchaceae</taxon>
        <taxon>Rehmannieae</taxon>
        <taxon>Rehmannia</taxon>
    </lineage>
</organism>
<gene>
    <name evidence="4" type="ORF">DH2020_013322</name>
</gene>
<evidence type="ECO:0000313" key="4">
    <source>
        <dbReference type="EMBL" id="KAK6153683.1"/>
    </source>
</evidence>
<name>A0ABR0X1X6_REHGL</name>
<keyword evidence="5" id="KW-1185">Reference proteome</keyword>
<accession>A0ABR0X1X6</accession>